<dbReference type="PANTHER" id="PTHR46888">
    <property type="entry name" value="ZINC KNUCKLE DOMAINCONTAINING PROTEIN-RELATED"/>
    <property type="match status" value="1"/>
</dbReference>
<feature type="compositionally biased region" description="Polar residues" evidence="1">
    <location>
        <begin position="358"/>
        <end position="372"/>
    </location>
</feature>
<dbReference type="VEuPathDB" id="VectorBase:RSAN_051451"/>
<evidence type="ECO:0000313" key="3">
    <source>
        <dbReference type="Proteomes" id="UP000821837"/>
    </source>
</evidence>
<protein>
    <submittedName>
        <fullName evidence="2">Uncharacterized protein</fullName>
    </submittedName>
</protein>
<evidence type="ECO:0000313" key="2">
    <source>
        <dbReference type="EMBL" id="KAH7947508.1"/>
    </source>
</evidence>
<feature type="region of interest" description="Disordered" evidence="1">
    <location>
        <begin position="355"/>
        <end position="384"/>
    </location>
</feature>
<accession>A0A9D4PM23</accession>
<dbReference type="Proteomes" id="UP000821837">
    <property type="component" value="Chromosome 6"/>
</dbReference>
<dbReference type="PANTHER" id="PTHR46888:SF11">
    <property type="entry name" value="SCAN BOX DOMAIN-CONTAINING PROTEIN"/>
    <property type="match status" value="1"/>
</dbReference>
<gene>
    <name evidence="2" type="ORF">HPB52_012524</name>
</gene>
<proteinExistence type="predicted"/>
<keyword evidence="3" id="KW-1185">Reference proteome</keyword>
<sequence length="384" mass="43257">MEDLLQPFKVGEDIALFLVNFERTCEKAGFPLESWPQELLTLLPCEAADVIARLSRKDAVSYDKIKEALLRKCRLSAEAFRQRLSHTRKARTSDEGSHGGRGKMANRHAECLGRGKGSVLALVSDGLQEVTEVRDTLFSQCGNVGSAECKGQREGSLKGSDKARVREETLQSQLTSLESVAAVVQSQVIIDDAREDAQLKGKPEIPKRRARKSPKLRVPWGSILGAKRIARKRMSMRFRRRGFRLFSSFSLPSRGRSATRCRAHRYRDKGSKVCTKRRAKRRKRPQDRNAAKVATRLRKKSARNCDRGAIAIIDRFLQHAFEPPRKKEESSAWFAERVRGQRNSPLFFSRNVRAGQQHVPSSNHDAGTTSASFEPKKSTMANDI</sequence>
<reference evidence="2" key="2">
    <citation type="submission" date="2021-09" db="EMBL/GenBank/DDBJ databases">
        <authorList>
            <person name="Jia N."/>
            <person name="Wang J."/>
            <person name="Shi W."/>
            <person name="Du L."/>
            <person name="Sun Y."/>
            <person name="Zhan W."/>
            <person name="Jiang J."/>
            <person name="Wang Q."/>
            <person name="Zhang B."/>
            <person name="Ji P."/>
            <person name="Sakyi L.B."/>
            <person name="Cui X."/>
            <person name="Yuan T."/>
            <person name="Jiang B."/>
            <person name="Yang W."/>
            <person name="Lam T.T.-Y."/>
            <person name="Chang Q."/>
            <person name="Ding S."/>
            <person name="Wang X."/>
            <person name="Zhu J."/>
            <person name="Ruan X."/>
            <person name="Zhao L."/>
            <person name="Wei J."/>
            <person name="Que T."/>
            <person name="Du C."/>
            <person name="Cheng J."/>
            <person name="Dai P."/>
            <person name="Han X."/>
            <person name="Huang E."/>
            <person name="Gao Y."/>
            <person name="Liu J."/>
            <person name="Shao H."/>
            <person name="Ye R."/>
            <person name="Li L."/>
            <person name="Wei W."/>
            <person name="Wang X."/>
            <person name="Wang C."/>
            <person name="Huo Q."/>
            <person name="Li W."/>
            <person name="Guo W."/>
            <person name="Chen H."/>
            <person name="Chen S."/>
            <person name="Zhou L."/>
            <person name="Zhou L."/>
            <person name="Ni X."/>
            <person name="Tian J."/>
            <person name="Zhou Y."/>
            <person name="Sheng Y."/>
            <person name="Liu T."/>
            <person name="Pan Y."/>
            <person name="Xia L."/>
            <person name="Li J."/>
            <person name="Zhao F."/>
            <person name="Cao W."/>
        </authorList>
    </citation>
    <scope>NUCLEOTIDE SEQUENCE</scope>
    <source>
        <strain evidence="2">Rsan-2018</strain>
        <tissue evidence="2">Larvae</tissue>
    </source>
</reference>
<feature type="region of interest" description="Disordered" evidence="1">
    <location>
        <begin position="84"/>
        <end position="105"/>
    </location>
</feature>
<evidence type="ECO:0000256" key="1">
    <source>
        <dbReference type="SAM" id="MobiDB-lite"/>
    </source>
</evidence>
<organism evidence="2 3">
    <name type="scientific">Rhipicephalus sanguineus</name>
    <name type="common">Brown dog tick</name>
    <name type="synonym">Ixodes sanguineus</name>
    <dbReference type="NCBI Taxonomy" id="34632"/>
    <lineage>
        <taxon>Eukaryota</taxon>
        <taxon>Metazoa</taxon>
        <taxon>Ecdysozoa</taxon>
        <taxon>Arthropoda</taxon>
        <taxon>Chelicerata</taxon>
        <taxon>Arachnida</taxon>
        <taxon>Acari</taxon>
        <taxon>Parasitiformes</taxon>
        <taxon>Ixodida</taxon>
        <taxon>Ixodoidea</taxon>
        <taxon>Ixodidae</taxon>
        <taxon>Rhipicephalinae</taxon>
        <taxon>Rhipicephalus</taxon>
        <taxon>Rhipicephalus</taxon>
    </lineage>
</organism>
<dbReference type="AlphaFoldDB" id="A0A9D4PM23"/>
<dbReference type="EMBL" id="JABSTV010001252">
    <property type="protein sequence ID" value="KAH7947508.1"/>
    <property type="molecule type" value="Genomic_DNA"/>
</dbReference>
<name>A0A9D4PM23_RHISA</name>
<comment type="caution">
    <text evidence="2">The sequence shown here is derived from an EMBL/GenBank/DDBJ whole genome shotgun (WGS) entry which is preliminary data.</text>
</comment>
<reference evidence="2" key="1">
    <citation type="journal article" date="2020" name="Cell">
        <title>Large-Scale Comparative Analyses of Tick Genomes Elucidate Their Genetic Diversity and Vector Capacities.</title>
        <authorList>
            <consortium name="Tick Genome and Microbiome Consortium (TIGMIC)"/>
            <person name="Jia N."/>
            <person name="Wang J."/>
            <person name="Shi W."/>
            <person name="Du L."/>
            <person name="Sun Y."/>
            <person name="Zhan W."/>
            <person name="Jiang J.F."/>
            <person name="Wang Q."/>
            <person name="Zhang B."/>
            <person name="Ji P."/>
            <person name="Bell-Sakyi L."/>
            <person name="Cui X.M."/>
            <person name="Yuan T.T."/>
            <person name="Jiang B.G."/>
            <person name="Yang W.F."/>
            <person name="Lam T.T."/>
            <person name="Chang Q.C."/>
            <person name="Ding S.J."/>
            <person name="Wang X.J."/>
            <person name="Zhu J.G."/>
            <person name="Ruan X.D."/>
            <person name="Zhao L."/>
            <person name="Wei J.T."/>
            <person name="Ye R.Z."/>
            <person name="Que T.C."/>
            <person name="Du C.H."/>
            <person name="Zhou Y.H."/>
            <person name="Cheng J.X."/>
            <person name="Dai P.F."/>
            <person name="Guo W.B."/>
            <person name="Han X.H."/>
            <person name="Huang E.J."/>
            <person name="Li L.F."/>
            <person name="Wei W."/>
            <person name="Gao Y.C."/>
            <person name="Liu J.Z."/>
            <person name="Shao H.Z."/>
            <person name="Wang X."/>
            <person name="Wang C.C."/>
            <person name="Yang T.C."/>
            <person name="Huo Q.B."/>
            <person name="Li W."/>
            <person name="Chen H.Y."/>
            <person name="Chen S.E."/>
            <person name="Zhou L.G."/>
            <person name="Ni X.B."/>
            <person name="Tian J.H."/>
            <person name="Sheng Y."/>
            <person name="Liu T."/>
            <person name="Pan Y.S."/>
            <person name="Xia L.Y."/>
            <person name="Li J."/>
            <person name="Zhao F."/>
            <person name="Cao W.C."/>
        </authorList>
    </citation>
    <scope>NUCLEOTIDE SEQUENCE</scope>
    <source>
        <strain evidence="2">Rsan-2018</strain>
    </source>
</reference>